<evidence type="ECO:0000313" key="2">
    <source>
        <dbReference type="Proteomes" id="UP001595872"/>
    </source>
</evidence>
<accession>A0ABV9U9Q3</accession>
<protein>
    <submittedName>
        <fullName evidence="1">Uncharacterized protein</fullName>
    </submittedName>
</protein>
<name>A0ABV9U9Q3_9ACTN</name>
<proteinExistence type="predicted"/>
<dbReference type="RefSeq" id="WP_378262600.1">
    <property type="nucleotide sequence ID" value="NZ_JBHSIT010000012.1"/>
</dbReference>
<dbReference type="EMBL" id="JBHSIT010000012">
    <property type="protein sequence ID" value="MFC4912566.1"/>
    <property type="molecule type" value="Genomic_DNA"/>
</dbReference>
<comment type="caution">
    <text evidence="1">The sequence shown here is derived from an EMBL/GenBank/DDBJ whole genome shotgun (WGS) entry which is preliminary data.</text>
</comment>
<dbReference type="Proteomes" id="UP001595872">
    <property type="component" value="Unassembled WGS sequence"/>
</dbReference>
<evidence type="ECO:0000313" key="1">
    <source>
        <dbReference type="EMBL" id="MFC4912566.1"/>
    </source>
</evidence>
<gene>
    <name evidence="1" type="ORF">ACFPCY_35065</name>
</gene>
<keyword evidence="2" id="KW-1185">Reference proteome</keyword>
<reference evidence="2" key="1">
    <citation type="journal article" date="2019" name="Int. J. Syst. Evol. Microbiol.">
        <title>The Global Catalogue of Microorganisms (GCM) 10K type strain sequencing project: providing services to taxonomists for standard genome sequencing and annotation.</title>
        <authorList>
            <consortium name="The Broad Institute Genomics Platform"/>
            <consortium name="The Broad Institute Genome Sequencing Center for Infectious Disease"/>
            <person name="Wu L."/>
            <person name="Ma J."/>
        </authorList>
    </citation>
    <scope>NUCLEOTIDE SEQUENCE [LARGE SCALE GENOMIC DNA]</scope>
    <source>
        <strain evidence="2">KLKA75</strain>
    </source>
</reference>
<organism evidence="1 2">
    <name type="scientific">Actinomadura gamaensis</name>
    <dbReference type="NCBI Taxonomy" id="1763541"/>
    <lineage>
        <taxon>Bacteria</taxon>
        <taxon>Bacillati</taxon>
        <taxon>Actinomycetota</taxon>
        <taxon>Actinomycetes</taxon>
        <taxon>Streptosporangiales</taxon>
        <taxon>Thermomonosporaceae</taxon>
        <taxon>Actinomadura</taxon>
    </lineage>
</organism>
<sequence length="89" mass="10277">MDHVQRLTLECGHMRLSGPWDGPLDDDSTLRHMIGDMTWCEICPWVPRASNVGKEMRIWQVVNVEEVPSAAYREPAEEAKRGRHRQIHG</sequence>